<keyword evidence="5 9" id="KW-0812">Transmembrane</keyword>
<dbReference type="Pfam" id="PF13231">
    <property type="entry name" value="PMT_2"/>
    <property type="match status" value="2"/>
</dbReference>
<feature type="transmembrane region" description="Helical" evidence="9">
    <location>
        <begin position="468"/>
        <end position="490"/>
    </location>
</feature>
<comment type="caution">
    <text evidence="12">The sequence shown here is derived from an EMBL/GenBank/DDBJ whole genome shotgun (WGS) entry which is preliminary data.</text>
</comment>
<evidence type="ECO:0000256" key="9">
    <source>
        <dbReference type="SAM" id="Phobius"/>
    </source>
</evidence>
<feature type="transmembrane region" description="Helical" evidence="9">
    <location>
        <begin position="441"/>
        <end position="462"/>
    </location>
</feature>
<keyword evidence="4 12" id="KW-0808">Transferase</keyword>
<evidence type="ECO:0000259" key="11">
    <source>
        <dbReference type="Pfam" id="PF24878"/>
    </source>
</evidence>
<dbReference type="Pfam" id="PF24878">
    <property type="entry name" value="YkcB_C"/>
    <property type="match status" value="1"/>
</dbReference>
<evidence type="ECO:0000259" key="10">
    <source>
        <dbReference type="Pfam" id="PF13231"/>
    </source>
</evidence>
<feature type="compositionally biased region" description="Low complexity" evidence="8">
    <location>
        <begin position="555"/>
        <end position="587"/>
    </location>
</feature>
<name>A0ABW1X331_9ACTN</name>
<dbReference type="EC" id="2.4.-.-" evidence="12"/>
<evidence type="ECO:0000256" key="8">
    <source>
        <dbReference type="SAM" id="MobiDB-lite"/>
    </source>
</evidence>
<feature type="domain" description="Glycosyltransferase RgtA/B/C/D-like" evidence="10">
    <location>
        <begin position="108"/>
        <end position="157"/>
    </location>
</feature>
<accession>A0ABW1X331</accession>
<dbReference type="RefSeq" id="WP_343886895.1">
    <property type="nucleotide sequence ID" value="NZ_BAAAKI010000025.1"/>
</dbReference>
<sequence length="725" mass="74194">MSISSTMTAHLPGAPDPSAAPLPDHAHEATEAPERVGLAPTAGRPANPWLVRGSLTVLLLATAALYLIGLGESGYANSFYSAAAQAGSQSWKAWFFASLDAGNAITVDKPPASLWLMGLSVRIFGLSSWSILVPEALLGVASVGVLYATLRRALTHRLPGTNHVPTTQLAHWAALAGAFSLAVTPVVTLMFRFNNPDALLVFCELVAAYFVIRATETASRKNLVFAGIAIGLGFLTKTLQVFLVLPGFVIAYAVAAPATWRKKIIDLLAALASMVVAAGWYVALFELVPDSWRPYMGGSQTNSLLELTFGYNGVGRITGDETGSVGGGGFGASTGLTRMFTGVQGGMSSWLVPAAFVLAIFTWVVLGRRAWANTIRPAVANLATQANSALLVFGGWMVVTGLVFSFMSGIFHDYYTIALAPGIAGTVGIAAAVLWAHRGRFVARVGLAVASAVTGCWAVTLLAKAGGWYLGLGVAALVASIIAGLGLLFADKLPAKLAPAALALAFVAASAGPTAYAVNTAQTPHTGSIVTAGPVSSGMGGGNRGGGTGGGRGGMQPPRGTTQNGNTQNGTTQNGTTPNGTSPNGTSQTGTSQPDGRTGGAGGSMGGLLNGATVSDEMKQLLLADAGSYTWVAASVGAQNAASYQLATEEPVIALGGFNGSDPAPTLEQFKEWVAQGKVHYFIGGGSFGQQNGGASDASDIATWVQENFTAQTVGSTTVYDLTQS</sequence>
<comment type="subcellular location">
    <subcellularLocation>
        <location evidence="1">Cell membrane</location>
        <topology evidence="1">Multi-pass membrane protein</topology>
    </subcellularLocation>
</comment>
<evidence type="ECO:0000313" key="13">
    <source>
        <dbReference type="Proteomes" id="UP001596266"/>
    </source>
</evidence>
<evidence type="ECO:0000256" key="4">
    <source>
        <dbReference type="ARBA" id="ARBA00022679"/>
    </source>
</evidence>
<feature type="transmembrane region" description="Helical" evidence="9">
    <location>
        <begin position="267"/>
        <end position="288"/>
    </location>
</feature>
<keyword evidence="13" id="KW-1185">Reference proteome</keyword>
<feature type="transmembrane region" description="Helical" evidence="9">
    <location>
        <begin position="414"/>
        <end position="434"/>
    </location>
</feature>
<protein>
    <submittedName>
        <fullName evidence="12">ArnT family glycosyltransferase</fullName>
        <ecNumber evidence="12">2.4.-.-</ecNumber>
    </submittedName>
</protein>
<feature type="transmembrane region" description="Helical" evidence="9">
    <location>
        <begin position="347"/>
        <end position="367"/>
    </location>
</feature>
<feature type="region of interest" description="Disordered" evidence="8">
    <location>
        <begin position="527"/>
        <end position="608"/>
    </location>
</feature>
<gene>
    <name evidence="12" type="ORF">ACFP57_12985</name>
</gene>
<evidence type="ECO:0000256" key="5">
    <source>
        <dbReference type="ARBA" id="ARBA00022692"/>
    </source>
</evidence>
<evidence type="ECO:0000256" key="1">
    <source>
        <dbReference type="ARBA" id="ARBA00004651"/>
    </source>
</evidence>
<reference evidence="13" key="1">
    <citation type="journal article" date="2019" name="Int. J. Syst. Evol. Microbiol.">
        <title>The Global Catalogue of Microorganisms (GCM) 10K type strain sequencing project: providing services to taxonomists for standard genome sequencing and annotation.</title>
        <authorList>
            <consortium name="The Broad Institute Genomics Platform"/>
            <consortium name="The Broad Institute Genome Sequencing Center for Infectious Disease"/>
            <person name="Wu L."/>
            <person name="Ma J."/>
        </authorList>
    </citation>
    <scope>NUCLEOTIDE SEQUENCE [LARGE SCALE GENOMIC DNA]</scope>
    <source>
        <strain evidence="13">CGMCC 1.15277</strain>
    </source>
</reference>
<feature type="transmembrane region" description="Helical" evidence="9">
    <location>
        <begin position="497"/>
        <end position="518"/>
    </location>
</feature>
<evidence type="ECO:0000313" key="12">
    <source>
        <dbReference type="EMBL" id="MFC6397890.1"/>
    </source>
</evidence>
<evidence type="ECO:0000256" key="6">
    <source>
        <dbReference type="ARBA" id="ARBA00022989"/>
    </source>
</evidence>
<feature type="transmembrane region" description="Helical" evidence="9">
    <location>
        <begin position="49"/>
        <end position="68"/>
    </location>
</feature>
<keyword evidence="7 9" id="KW-0472">Membrane</keyword>
<feature type="transmembrane region" description="Helical" evidence="9">
    <location>
        <begin position="227"/>
        <end position="255"/>
    </location>
</feature>
<feature type="transmembrane region" description="Helical" evidence="9">
    <location>
        <begin position="169"/>
        <end position="191"/>
    </location>
</feature>
<dbReference type="Proteomes" id="UP001596266">
    <property type="component" value="Unassembled WGS sequence"/>
</dbReference>
<feature type="transmembrane region" description="Helical" evidence="9">
    <location>
        <begin position="123"/>
        <end position="149"/>
    </location>
</feature>
<dbReference type="GO" id="GO:0016757">
    <property type="term" value="F:glycosyltransferase activity"/>
    <property type="evidence" value="ECO:0007669"/>
    <property type="project" value="UniProtKB-KW"/>
</dbReference>
<feature type="compositionally biased region" description="Gly residues" evidence="8">
    <location>
        <begin position="538"/>
        <end position="554"/>
    </location>
</feature>
<evidence type="ECO:0000256" key="2">
    <source>
        <dbReference type="ARBA" id="ARBA00022475"/>
    </source>
</evidence>
<feature type="domain" description="Putative mannosyltransferase YkcA/B-like C-terminal" evidence="11">
    <location>
        <begin position="620"/>
        <end position="708"/>
    </location>
</feature>
<feature type="transmembrane region" description="Helical" evidence="9">
    <location>
        <begin position="388"/>
        <end position="408"/>
    </location>
</feature>
<proteinExistence type="predicted"/>
<evidence type="ECO:0000256" key="7">
    <source>
        <dbReference type="ARBA" id="ARBA00023136"/>
    </source>
</evidence>
<dbReference type="InterPro" id="IPR050297">
    <property type="entry name" value="LipidA_mod_glycosyltrf_83"/>
</dbReference>
<keyword evidence="3 12" id="KW-0328">Glycosyltransferase</keyword>
<dbReference type="InterPro" id="IPR056785">
    <property type="entry name" value="YkcA/B-like_C"/>
</dbReference>
<dbReference type="PANTHER" id="PTHR33908:SF3">
    <property type="entry name" value="UNDECAPRENYL PHOSPHATE-ALPHA-4-AMINO-4-DEOXY-L-ARABINOSE ARABINOSYL TRANSFERASE"/>
    <property type="match status" value="1"/>
</dbReference>
<feature type="compositionally biased region" description="Gly residues" evidence="8">
    <location>
        <begin position="597"/>
        <end position="608"/>
    </location>
</feature>
<dbReference type="InterPro" id="IPR038731">
    <property type="entry name" value="RgtA/B/C-like"/>
</dbReference>
<keyword evidence="6 9" id="KW-1133">Transmembrane helix</keyword>
<feature type="region of interest" description="Disordered" evidence="8">
    <location>
        <begin position="1"/>
        <end position="25"/>
    </location>
</feature>
<dbReference type="PANTHER" id="PTHR33908">
    <property type="entry name" value="MANNOSYLTRANSFERASE YKCB-RELATED"/>
    <property type="match status" value="1"/>
</dbReference>
<dbReference type="EMBL" id="JBHSUA010000024">
    <property type="protein sequence ID" value="MFC6397890.1"/>
    <property type="molecule type" value="Genomic_DNA"/>
</dbReference>
<organism evidence="12 13">
    <name type="scientific">Luteococcus sanguinis</name>
    <dbReference type="NCBI Taxonomy" id="174038"/>
    <lineage>
        <taxon>Bacteria</taxon>
        <taxon>Bacillati</taxon>
        <taxon>Actinomycetota</taxon>
        <taxon>Actinomycetes</taxon>
        <taxon>Propionibacteriales</taxon>
        <taxon>Propionibacteriaceae</taxon>
        <taxon>Luteococcus</taxon>
    </lineage>
</organism>
<evidence type="ECO:0000256" key="3">
    <source>
        <dbReference type="ARBA" id="ARBA00022676"/>
    </source>
</evidence>
<feature type="domain" description="Glycosyltransferase RgtA/B/C/D-like" evidence="10">
    <location>
        <begin position="169"/>
        <end position="278"/>
    </location>
</feature>
<keyword evidence="2" id="KW-1003">Cell membrane</keyword>